<dbReference type="RefSeq" id="WP_218152102.1">
    <property type="nucleotide sequence ID" value="NZ_FOUB01000052.1"/>
</dbReference>
<dbReference type="InterPro" id="IPR050330">
    <property type="entry name" value="Bact_OuterMem_StrucFunc"/>
</dbReference>
<dbReference type="PANTHER" id="PTHR30329:SF21">
    <property type="entry name" value="LIPOPROTEIN YIAD-RELATED"/>
    <property type="match status" value="1"/>
</dbReference>
<accession>A0A1I4TLY8</accession>
<comment type="subcellular location">
    <subcellularLocation>
        <location evidence="1">Cell outer membrane</location>
    </subcellularLocation>
</comment>
<dbReference type="AlphaFoldDB" id="A0A1I4TLY8"/>
<feature type="domain" description="OmpA-like" evidence="5">
    <location>
        <begin position="114"/>
        <end position="233"/>
    </location>
</feature>
<dbReference type="Proteomes" id="UP000183287">
    <property type="component" value="Unassembled WGS sequence"/>
</dbReference>
<evidence type="ECO:0000256" key="4">
    <source>
        <dbReference type="PROSITE-ProRule" id="PRU00473"/>
    </source>
</evidence>
<dbReference type="Gene3D" id="3.30.1330.60">
    <property type="entry name" value="OmpA-like domain"/>
    <property type="match status" value="1"/>
</dbReference>
<name>A0A1I4TLY8_9PROT</name>
<dbReference type="PROSITE" id="PS51257">
    <property type="entry name" value="PROKAR_LIPOPROTEIN"/>
    <property type="match status" value="1"/>
</dbReference>
<dbReference type="SUPFAM" id="SSF103088">
    <property type="entry name" value="OmpA-like"/>
    <property type="match status" value="1"/>
</dbReference>
<evidence type="ECO:0000256" key="2">
    <source>
        <dbReference type="ARBA" id="ARBA00023136"/>
    </source>
</evidence>
<keyword evidence="2 4" id="KW-0472">Membrane</keyword>
<keyword evidence="3" id="KW-0998">Cell outer membrane</keyword>
<evidence type="ECO:0000256" key="1">
    <source>
        <dbReference type="ARBA" id="ARBA00004442"/>
    </source>
</evidence>
<dbReference type="Pfam" id="PF00691">
    <property type="entry name" value="OmpA"/>
    <property type="match status" value="1"/>
</dbReference>
<dbReference type="PRINTS" id="PR01021">
    <property type="entry name" value="OMPADOMAIN"/>
</dbReference>
<dbReference type="EMBL" id="FOUB01000052">
    <property type="protein sequence ID" value="SFM77631.1"/>
    <property type="molecule type" value="Genomic_DNA"/>
</dbReference>
<sequence>MKNYIYPSLAVLAFLLTACTTPKQNTADLKAEIDAARSGHYGQAMLHAEQSEEDLEVANNILNHLEHDHYWNIDEKQKALNAARSAAHHRLESEKEMCQWLTEVHSHNHSKAAKKAGKKQHHSVAYFATGSAEPFKTKDEAISRIGRWLNEHPDATATITATTDTVGKPDSNQALSERRANAVADRLVASGAKPNQLIVKATGEATGPDNTPNQENRVAIVTTSAIVTLPRAQEGYIDCPNLK</sequence>
<dbReference type="STRING" id="44574.AAW31_04225"/>
<gene>
    <name evidence="6" type="ORF">SAMN05421863_105214</name>
</gene>
<dbReference type="InterPro" id="IPR006664">
    <property type="entry name" value="OMP_bac"/>
</dbReference>
<evidence type="ECO:0000313" key="6">
    <source>
        <dbReference type="EMBL" id="SFM77631.1"/>
    </source>
</evidence>
<reference evidence="7" key="1">
    <citation type="submission" date="2016-10" db="EMBL/GenBank/DDBJ databases">
        <authorList>
            <person name="Varghese N."/>
            <person name="Submissions S."/>
        </authorList>
    </citation>
    <scope>NUCLEOTIDE SEQUENCE [LARGE SCALE GENOMIC DNA]</scope>
    <source>
        <strain evidence="7">Nm44</strain>
    </source>
</reference>
<dbReference type="GO" id="GO:0009279">
    <property type="term" value="C:cell outer membrane"/>
    <property type="evidence" value="ECO:0007669"/>
    <property type="project" value="UniProtKB-SubCell"/>
</dbReference>
<evidence type="ECO:0000256" key="3">
    <source>
        <dbReference type="ARBA" id="ARBA00023237"/>
    </source>
</evidence>
<organism evidence="6 7">
    <name type="scientific">Nitrosomonas communis</name>
    <dbReference type="NCBI Taxonomy" id="44574"/>
    <lineage>
        <taxon>Bacteria</taxon>
        <taxon>Pseudomonadati</taxon>
        <taxon>Pseudomonadota</taxon>
        <taxon>Betaproteobacteria</taxon>
        <taxon>Nitrosomonadales</taxon>
        <taxon>Nitrosomonadaceae</taxon>
        <taxon>Nitrosomonas</taxon>
    </lineage>
</organism>
<dbReference type="PANTHER" id="PTHR30329">
    <property type="entry name" value="STATOR ELEMENT OF FLAGELLAR MOTOR COMPLEX"/>
    <property type="match status" value="1"/>
</dbReference>
<dbReference type="PROSITE" id="PS51123">
    <property type="entry name" value="OMPA_2"/>
    <property type="match status" value="1"/>
</dbReference>
<protein>
    <submittedName>
        <fullName evidence="6">OmpA family protein</fullName>
    </submittedName>
</protein>
<evidence type="ECO:0000313" key="7">
    <source>
        <dbReference type="Proteomes" id="UP000183287"/>
    </source>
</evidence>
<evidence type="ECO:0000259" key="5">
    <source>
        <dbReference type="PROSITE" id="PS51123"/>
    </source>
</evidence>
<keyword evidence="7" id="KW-1185">Reference proteome</keyword>
<dbReference type="InterPro" id="IPR006665">
    <property type="entry name" value="OmpA-like"/>
</dbReference>
<proteinExistence type="predicted"/>
<dbReference type="InterPro" id="IPR036737">
    <property type="entry name" value="OmpA-like_sf"/>
</dbReference>